<dbReference type="Proteomes" id="UP000233524">
    <property type="component" value="Unassembled WGS sequence"/>
</dbReference>
<dbReference type="SUPFAM" id="SSF103473">
    <property type="entry name" value="MFS general substrate transporter"/>
    <property type="match status" value="1"/>
</dbReference>
<keyword evidence="5 6" id="KW-0472">Membrane</keyword>
<keyword evidence="9" id="KW-1185">Reference proteome</keyword>
<evidence type="ECO:0000256" key="6">
    <source>
        <dbReference type="SAM" id="Phobius"/>
    </source>
</evidence>
<feature type="transmembrane region" description="Helical" evidence="6">
    <location>
        <begin position="182"/>
        <end position="201"/>
    </location>
</feature>
<dbReference type="InParanoid" id="A0A2N3N0Q6"/>
<evidence type="ECO:0000256" key="1">
    <source>
        <dbReference type="ARBA" id="ARBA00004141"/>
    </source>
</evidence>
<dbReference type="GO" id="GO:0016020">
    <property type="term" value="C:membrane"/>
    <property type="evidence" value="ECO:0007669"/>
    <property type="project" value="UniProtKB-SubCell"/>
</dbReference>
<dbReference type="PROSITE" id="PS00217">
    <property type="entry name" value="SUGAR_TRANSPORT_2"/>
    <property type="match status" value="1"/>
</dbReference>
<dbReference type="VEuPathDB" id="FungiDB:jhhlp_007850"/>
<name>A0A2N3N0Q6_9PEZI</name>
<dbReference type="InterPro" id="IPR050360">
    <property type="entry name" value="MFS_Sugar_Transporters"/>
</dbReference>
<dbReference type="OrthoDB" id="6612291at2759"/>
<dbReference type="Gene3D" id="1.20.1250.20">
    <property type="entry name" value="MFS general substrate transporter like domains"/>
    <property type="match status" value="1"/>
</dbReference>
<feature type="transmembrane region" description="Helical" evidence="6">
    <location>
        <begin position="437"/>
        <end position="458"/>
    </location>
</feature>
<dbReference type="PANTHER" id="PTHR48022:SF2">
    <property type="entry name" value="PLASTIDIC GLUCOSE TRANSPORTER 4"/>
    <property type="match status" value="1"/>
</dbReference>
<feature type="transmembrane region" description="Helical" evidence="6">
    <location>
        <begin position="371"/>
        <end position="393"/>
    </location>
</feature>
<accession>A0A2N3N0Q6</accession>
<dbReference type="InterPro" id="IPR005829">
    <property type="entry name" value="Sugar_transporter_CS"/>
</dbReference>
<dbReference type="EMBL" id="NLAX01001139">
    <property type="protein sequence ID" value="PKS06016.1"/>
    <property type="molecule type" value="Genomic_DNA"/>
</dbReference>
<feature type="transmembrane region" description="Helical" evidence="6">
    <location>
        <begin position="149"/>
        <end position="170"/>
    </location>
</feature>
<comment type="subcellular location">
    <subcellularLocation>
        <location evidence="1">Membrane</location>
        <topology evidence="1">Multi-pass membrane protein</topology>
    </subcellularLocation>
</comment>
<sequence>MSKEDKDRTSLRHVDTVATAEGKGEVAIAEVDSISPWQCILQNPKIVFWTLYANIGSIIVGYENLALSVCLAMPAFQHTFASEVNGTLIIPASWQAAWNAMYNVMIMIGGFVAGYVQDAVGRRIVFMLFIPISAAGIAIAYVSNNSAHFLGAKIVTGFAIGLVLTTTQTYISEIAPLPMRSIALSTNTVAMNLGFLIAISATFSRVSIMDESAFRVVFAAAWAFPGILAIGIYFLPESPYWLIMKDKHDQARQSLARLYSKNTNPAVIDARYREIVDTVEAERQLAATGGQASFMDCLRGTNLRRTRIIIICFYMSQVVGAVLSANAPYFLNQTGLASNTVVMIIQVGISAGVVSAIVNFFLLMKFRHRPLMFFGVGLCVVMYLIMGIVGTMARTPKNLLIIGIALQFTSLSYGPAVGASMAVAGEVSATRLRSKSLGIGTAWQFLASTVWTIIMPYLFNQDQANLGGNIGWIFFGQGILMLLALFYDVPGTKGRSYEELDVMFERKIPARKFEKYVFEEDSHGA</sequence>
<feature type="transmembrane region" description="Helical" evidence="6">
    <location>
        <begin position="96"/>
        <end position="117"/>
    </location>
</feature>
<evidence type="ECO:0000313" key="8">
    <source>
        <dbReference type="EMBL" id="PKS06016.1"/>
    </source>
</evidence>
<dbReference type="InterPro" id="IPR036259">
    <property type="entry name" value="MFS_trans_sf"/>
</dbReference>
<dbReference type="InterPro" id="IPR005828">
    <property type="entry name" value="MFS_sugar_transport-like"/>
</dbReference>
<comment type="similarity">
    <text evidence="2">Belongs to the major facilitator superfamily. Sugar transporter (TC 2.A.1.1) family.</text>
</comment>
<comment type="caution">
    <text evidence="8">The sequence shown here is derived from an EMBL/GenBank/DDBJ whole genome shotgun (WGS) entry which is preliminary data.</text>
</comment>
<evidence type="ECO:0000259" key="7">
    <source>
        <dbReference type="PROSITE" id="PS50850"/>
    </source>
</evidence>
<protein>
    <recommendedName>
        <fullName evidence="7">Major facilitator superfamily (MFS) profile domain-containing protein</fullName>
    </recommendedName>
</protein>
<feature type="transmembrane region" description="Helical" evidence="6">
    <location>
        <begin position="399"/>
        <end position="425"/>
    </location>
</feature>
<organism evidence="8 9">
    <name type="scientific">Lomentospora prolificans</name>
    <dbReference type="NCBI Taxonomy" id="41688"/>
    <lineage>
        <taxon>Eukaryota</taxon>
        <taxon>Fungi</taxon>
        <taxon>Dikarya</taxon>
        <taxon>Ascomycota</taxon>
        <taxon>Pezizomycotina</taxon>
        <taxon>Sordariomycetes</taxon>
        <taxon>Hypocreomycetidae</taxon>
        <taxon>Microascales</taxon>
        <taxon>Microascaceae</taxon>
        <taxon>Lomentospora</taxon>
    </lineage>
</organism>
<feature type="domain" description="Major facilitator superfamily (MFS) profile" evidence="7">
    <location>
        <begin position="49"/>
        <end position="493"/>
    </location>
</feature>
<dbReference type="AlphaFoldDB" id="A0A2N3N0Q6"/>
<keyword evidence="3 6" id="KW-0812">Transmembrane</keyword>
<evidence type="ECO:0000256" key="2">
    <source>
        <dbReference type="ARBA" id="ARBA00010992"/>
    </source>
</evidence>
<dbReference type="PANTHER" id="PTHR48022">
    <property type="entry name" value="PLASTIDIC GLUCOSE TRANSPORTER 4"/>
    <property type="match status" value="1"/>
</dbReference>
<evidence type="ECO:0000256" key="5">
    <source>
        <dbReference type="ARBA" id="ARBA00023136"/>
    </source>
</evidence>
<reference evidence="8 9" key="1">
    <citation type="journal article" date="2017" name="G3 (Bethesda)">
        <title>First Draft Genome Sequence of the Pathogenic Fungus Lomentospora prolificans (Formerly Scedosporium prolificans).</title>
        <authorList>
            <person name="Luo R."/>
            <person name="Zimin A."/>
            <person name="Workman R."/>
            <person name="Fan Y."/>
            <person name="Pertea G."/>
            <person name="Grossman N."/>
            <person name="Wear M.P."/>
            <person name="Jia B."/>
            <person name="Miller H."/>
            <person name="Casadevall A."/>
            <person name="Timp W."/>
            <person name="Zhang S.X."/>
            <person name="Salzberg S.L."/>
        </authorList>
    </citation>
    <scope>NUCLEOTIDE SEQUENCE [LARGE SCALE GENOMIC DNA]</scope>
    <source>
        <strain evidence="8 9">JHH-5317</strain>
    </source>
</reference>
<dbReference type="GO" id="GO:0005351">
    <property type="term" value="F:carbohydrate:proton symporter activity"/>
    <property type="evidence" value="ECO:0007669"/>
    <property type="project" value="TreeGrafter"/>
</dbReference>
<evidence type="ECO:0000256" key="3">
    <source>
        <dbReference type="ARBA" id="ARBA00022692"/>
    </source>
</evidence>
<dbReference type="FunFam" id="1.20.1250.20:FF:000078">
    <property type="entry name" value="MFS maltose transporter, putative"/>
    <property type="match status" value="1"/>
</dbReference>
<keyword evidence="4 6" id="KW-1133">Transmembrane helix</keyword>
<feature type="transmembrane region" description="Helical" evidence="6">
    <location>
        <begin position="213"/>
        <end position="235"/>
    </location>
</feature>
<feature type="transmembrane region" description="Helical" evidence="6">
    <location>
        <begin position="51"/>
        <end position="76"/>
    </location>
</feature>
<dbReference type="PROSITE" id="PS50850">
    <property type="entry name" value="MFS"/>
    <property type="match status" value="1"/>
</dbReference>
<feature type="transmembrane region" description="Helical" evidence="6">
    <location>
        <begin position="124"/>
        <end position="143"/>
    </location>
</feature>
<dbReference type="InterPro" id="IPR020846">
    <property type="entry name" value="MFS_dom"/>
</dbReference>
<dbReference type="Pfam" id="PF00083">
    <property type="entry name" value="Sugar_tr"/>
    <property type="match status" value="1"/>
</dbReference>
<evidence type="ECO:0000256" key="4">
    <source>
        <dbReference type="ARBA" id="ARBA00022989"/>
    </source>
</evidence>
<feature type="transmembrane region" description="Helical" evidence="6">
    <location>
        <begin position="308"/>
        <end position="331"/>
    </location>
</feature>
<feature type="transmembrane region" description="Helical" evidence="6">
    <location>
        <begin position="470"/>
        <end position="487"/>
    </location>
</feature>
<gene>
    <name evidence="8" type="ORF">jhhlp_007850</name>
</gene>
<feature type="transmembrane region" description="Helical" evidence="6">
    <location>
        <begin position="343"/>
        <end position="364"/>
    </location>
</feature>
<proteinExistence type="inferred from homology"/>
<evidence type="ECO:0000313" key="9">
    <source>
        <dbReference type="Proteomes" id="UP000233524"/>
    </source>
</evidence>